<proteinExistence type="predicted"/>
<name>A0ACB8RH87_9AGAM</name>
<dbReference type="EMBL" id="MU276014">
    <property type="protein sequence ID" value="KAI0043541.1"/>
    <property type="molecule type" value="Genomic_DNA"/>
</dbReference>
<evidence type="ECO:0000313" key="1">
    <source>
        <dbReference type="EMBL" id="KAI0043541.1"/>
    </source>
</evidence>
<accession>A0ACB8RH87</accession>
<reference evidence="1" key="2">
    <citation type="journal article" date="2022" name="New Phytol.">
        <title>Evolutionary transition to the ectomycorrhizal habit in the genomes of a hyperdiverse lineage of mushroom-forming fungi.</title>
        <authorList>
            <person name="Looney B."/>
            <person name="Miyauchi S."/>
            <person name="Morin E."/>
            <person name="Drula E."/>
            <person name="Courty P.E."/>
            <person name="Kohler A."/>
            <person name="Kuo A."/>
            <person name="LaButti K."/>
            <person name="Pangilinan J."/>
            <person name="Lipzen A."/>
            <person name="Riley R."/>
            <person name="Andreopoulos W."/>
            <person name="He G."/>
            <person name="Johnson J."/>
            <person name="Nolan M."/>
            <person name="Tritt A."/>
            <person name="Barry K.W."/>
            <person name="Grigoriev I.V."/>
            <person name="Nagy L.G."/>
            <person name="Hibbett D."/>
            <person name="Henrissat B."/>
            <person name="Matheny P.B."/>
            <person name="Labbe J."/>
            <person name="Martin F.M."/>
        </authorList>
    </citation>
    <scope>NUCLEOTIDE SEQUENCE</scope>
    <source>
        <strain evidence="1">FP105234-sp</strain>
    </source>
</reference>
<dbReference type="Proteomes" id="UP000814033">
    <property type="component" value="Unassembled WGS sequence"/>
</dbReference>
<comment type="caution">
    <text evidence="1">The sequence shown here is derived from an EMBL/GenBank/DDBJ whole genome shotgun (WGS) entry which is preliminary data.</text>
</comment>
<organism evidence="1 2">
    <name type="scientific">Auriscalpium vulgare</name>
    <dbReference type="NCBI Taxonomy" id="40419"/>
    <lineage>
        <taxon>Eukaryota</taxon>
        <taxon>Fungi</taxon>
        <taxon>Dikarya</taxon>
        <taxon>Basidiomycota</taxon>
        <taxon>Agaricomycotina</taxon>
        <taxon>Agaricomycetes</taxon>
        <taxon>Russulales</taxon>
        <taxon>Auriscalpiaceae</taxon>
        <taxon>Auriscalpium</taxon>
    </lineage>
</organism>
<gene>
    <name evidence="1" type="ORF">FA95DRAFT_1575056</name>
</gene>
<reference evidence="1" key="1">
    <citation type="submission" date="2021-02" db="EMBL/GenBank/DDBJ databases">
        <authorList>
            <consortium name="DOE Joint Genome Institute"/>
            <person name="Ahrendt S."/>
            <person name="Looney B.P."/>
            <person name="Miyauchi S."/>
            <person name="Morin E."/>
            <person name="Drula E."/>
            <person name="Courty P.E."/>
            <person name="Chicoki N."/>
            <person name="Fauchery L."/>
            <person name="Kohler A."/>
            <person name="Kuo A."/>
            <person name="Labutti K."/>
            <person name="Pangilinan J."/>
            <person name="Lipzen A."/>
            <person name="Riley R."/>
            <person name="Andreopoulos W."/>
            <person name="He G."/>
            <person name="Johnson J."/>
            <person name="Barry K.W."/>
            <person name="Grigoriev I.V."/>
            <person name="Nagy L."/>
            <person name="Hibbett D."/>
            <person name="Henrissat B."/>
            <person name="Matheny P.B."/>
            <person name="Labbe J."/>
            <person name="Martin F."/>
        </authorList>
    </citation>
    <scope>NUCLEOTIDE SEQUENCE</scope>
    <source>
        <strain evidence="1">FP105234-sp</strain>
    </source>
</reference>
<evidence type="ECO:0000313" key="2">
    <source>
        <dbReference type="Proteomes" id="UP000814033"/>
    </source>
</evidence>
<protein>
    <submittedName>
        <fullName evidence="1">Uncharacterized protein</fullName>
    </submittedName>
</protein>
<keyword evidence="2" id="KW-1185">Reference proteome</keyword>
<sequence>MARKQELNILDSPSIEHLRQGAQICAPLFNRQLQVTQANITHTVRTLTSAIPSFRDASSQWLRLLEHERSRVQIMRVVFASTVALGLKSRVGIEAGIALFETCSSMSSDRVTVGGPSIIERAPSQVGFGPSGPCAILGPFRLVNHDCEPNCQTAACTMITIRNIAPDEEITVRYSASGYYEENCACKTCTGKDPRDLSVLRAKAAEKRSEVASEQGGGTVPSEPKKTRRGGAKHARRKKRTVEAVQVTYDDSGAQYYSVRRDILHTDVRPQDFRTARPRITDDIAISDNRDDLRASALVQAVLTCKQFPTDLPTTRSVRHIHMPIRDLSSGASNIDIDLAVLRPEHQNPTHVTPLIEKLARGLFRERLVVVGDRPARPDKAFEARRKSADAALLLDCILAANADNSRRRIAYPDVPKRERKWATQVLLDDEPYSIGDVIIVMQKKKHVTPLIEKLARGLFRERLVVVGDRPARPDKAFEARRKSADAALLLDCILAANADNSRRRIAYPDVPKRERKWATQVLLDDEPYSIGDVIIVMQNPTHVTPLIEKLARGLFRERLVVVGDRPARPDKAFEARRKSADAALLLDCILAANADNSRRRIAYPDVPKRERKWATQVLLDDEPYSIGDVIIVMRGPDDNRPHDKVPEIPTCKEALKPNDTLANYFWFVKIISIKREHSEFHIQWFEHSSRTFLEDMGNPRELFLTLLCDDLAFNVVVGKLRVTRVDGDYVPENLDGYFYRLAYHCNEASFIDIPPPLPVEALLDEDPEAKCPPCNYKEQEGSEDELTEIKDGFAYRSEIYHCDDYILFKGNGSLAKLGRISHVIKDERKRQSQWSISYERSSSPCKKLFRTLLDGVPLI</sequence>